<evidence type="ECO:0000313" key="2">
    <source>
        <dbReference type="EMBL" id="AZQ36557.1"/>
    </source>
</evidence>
<evidence type="ECO:0000313" key="3">
    <source>
        <dbReference type="Proteomes" id="UP000280298"/>
    </source>
</evidence>
<feature type="compositionally biased region" description="Basic and acidic residues" evidence="1">
    <location>
        <begin position="81"/>
        <end position="92"/>
    </location>
</feature>
<dbReference type="AlphaFoldDB" id="A0A3Q9EVA8"/>
<dbReference type="RefSeq" id="WP_126394077.1">
    <property type="nucleotide sequence ID" value="NZ_CP034539.1"/>
</dbReference>
<reference evidence="2 3" key="1">
    <citation type="journal article" date="2019" name="Int. J. Syst. Evol. Microbiol.">
        <title>Streptomyces cyaneochromogenes sp. nov., a blue pigment-producing actinomycete from manganese-contaminated soil.</title>
        <authorList>
            <person name="Tang X."/>
            <person name="Zhao J."/>
            <person name="Li K."/>
            <person name="Chen Z."/>
            <person name="Sun Y."/>
            <person name="Gao J."/>
        </authorList>
    </citation>
    <scope>NUCLEOTIDE SEQUENCE [LARGE SCALE GENOMIC DNA]</scope>
    <source>
        <strain evidence="2 3">MK-45</strain>
    </source>
</reference>
<protein>
    <recommendedName>
        <fullName evidence="4">ESX-1 secretion-associated protein</fullName>
    </recommendedName>
</protein>
<dbReference type="Proteomes" id="UP000280298">
    <property type="component" value="Chromosome"/>
</dbReference>
<dbReference type="KEGG" id="scya:EJ357_26510"/>
<organism evidence="2 3">
    <name type="scientific">Streptomyces cyaneochromogenes</name>
    <dbReference type="NCBI Taxonomy" id="2496836"/>
    <lineage>
        <taxon>Bacteria</taxon>
        <taxon>Bacillati</taxon>
        <taxon>Actinomycetota</taxon>
        <taxon>Actinomycetes</taxon>
        <taxon>Kitasatosporales</taxon>
        <taxon>Streptomycetaceae</taxon>
        <taxon>Streptomyces</taxon>
    </lineage>
</organism>
<evidence type="ECO:0000256" key="1">
    <source>
        <dbReference type="SAM" id="MobiDB-lite"/>
    </source>
</evidence>
<sequence length="101" mass="10981">MSMDGFRADPEELRGGASDIQKCLNSARGADFGALNRGVEEFGNLIVSGKFEKFCDTWDVAIGVLGERSTDLADELKRTADSYERSDAEAERLVSPPHAGR</sequence>
<keyword evidence="3" id="KW-1185">Reference proteome</keyword>
<dbReference type="OrthoDB" id="4230326at2"/>
<name>A0A3Q9EVA8_9ACTN</name>
<dbReference type="EMBL" id="CP034539">
    <property type="protein sequence ID" value="AZQ36557.1"/>
    <property type="molecule type" value="Genomic_DNA"/>
</dbReference>
<accession>A0A3Q9EVA8</accession>
<gene>
    <name evidence="2" type="ORF">EJ357_26510</name>
</gene>
<evidence type="ECO:0008006" key="4">
    <source>
        <dbReference type="Google" id="ProtNLM"/>
    </source>
</evidence>
<feature type="region of interest" description="Disordered" evidence="1">
    <location>
        <begin position="81"/>
        <end position="101"/>
    </location>
</feature>
<proteinExistence type="predicted"/>